<accession>A0ABP0X855</accession>
<proteinExistence type="predicted"/>
<sequence>MGFGYWWNLNFIGPLNLTIQHHLIYVLVMIEHFSKWLELVPLLHYSNEGVTYAFVDMLFNKFRAPTKICINQSTNFYGNSKSLKKHRLIIAQFHRTILR</sequence>
<dbReference type="Gene3D" id="3.30.420.10">
    <property type="entry name" value="Ribonuclease H-like superfamily/Ribonuclease H"/>
    <property type="match status" value="1"/>
</dbReference>
<evidence type="ECO:0008006" key="3">
    <source>
        <dbReference type="Google" id="ProtNLM"/>
    </source>
</evidence>
<dbReference type="InterPro" id="IPR036397">
    <property type="entry name" value="RNaseH_sf"/>
</dbReference>
<dbReference type="SUPFAM" id="SSF53098">
    <property type="entry name" value="Ribonuclease H-like"/>
    <property type="match status" value="1"/>
</dbReference>
<evidence type="ECO:0000313" key="1">
    <source>
        <dbReference type="EMBL" id="CAK9275244.1"/>
    </source>
</evidence>
<dbReference type="InterPro" id="IPR012337">
    <property type="entry name" value="RNaseH-like_sf"/>
</dbReference>
<protein>
    <recommendedName>
        <fullName evidence="3">Integrase catalytic domain-containing protein</fullName>
    </recommendedName>
</protein>
<dbReference type="Proteomes" id="UP001497444">
    <property type="component" value="Chromosome 6"/>
</dbReference>
<keyword evidence="2" id="KW-1185">Reference proteome</keyword>
<gene>
    <name evidence="1" type="ORF">CSSPJE1EN1_LOCUS20722</name>
</gene>
<reference evidence="1" key="1">
    <citation type="submission" date="2024-02" db="EMBL/GenBank/DDBJ databases">
        <authorList>
            <consortium name="ELIXIR-Norway"/>
            <consortium name="Elixir Norway"/>
        </authorList>
    </citation>
    <scope>NUCLEOTIDE SEQUENCE</scope>
</reference>
<organism evidence="1 2">
    <name type="scientific">Sphagnum jensenii</name>
    <dbReference type="NCBI Taxonomy" id="128206"/>
    <lineage>
        <taxon>Eukaryota</taxon>
        <taxon>Viridiplantae</taxon>
        <taxon>Streptophyta</taxon>
        <taxon>Embryophyta</taxon>
        <taxon>Bryophyta</taxon>
        <taxon>Sphagnophytina</taxon>
        <taxon>Sphagnopsida</taxon>
        <taxon>Sphagnales</taxon>
        <taxon>Sphagnaceae</taxon>
        <taxon>Sphagnum</taxon>
    </lineage>
</organism>
<evidence type="ECO:0000313" key="2">
    <source>
        <dbReference type="Proteomes" id="UP001497444"/>
    </source>
</evidence>
<dbReference type="EMBL" id="OZ020101">
    <property type="protein sequence ID" value="CAK9275244.1"/>
    <property type="molecule type" value="Genomic_DNA"/>
</dbReference>
<name>A0ABP0X855_9BRYO</name>